<name>A0ABD3QA78_9STRA</name>
<proteinExistence type="predicted"/>
<dbReference type="EMBL" id="JALLPJ020000261">
    <property type="protein sequence ID" value="KAL3797289.1"/>
    <property type="molecule type" value="Genomic_DNA"/>
</dbReference>
<accession>A0ABD3QA78</accession>
<dbReference type="SUPFAM" id="SSF57701">
    <property type="entry name" value="Zn2/Cys6 DNA-binding domain"/>
    <property type="match status" value="1"/>
</dbReference>
<dbReference type="PROSITE" id="PS51009">
    <property type="entry name" value="CYTCII"/>
    <property type="match status" value="1"/>
</dbReference>
<organism evidence="3 4">
    <name type="scientific">Cyclotella atomus</name>
    <dbReference type="NCBI Taxonomy" id="382360"/>
    <lineage>
        <taxon>Eukaryota</taxon>
        <taxon>Sar</taxon>
        <taxon>Stramenopiles</taxon>
        <taxon>Ochrophyta</taxon>
        <taxon>Bacillariophyta</taxon>
        <taxon>Coscinodiscophyceae</taxon>
        <taxon>Thalassiosirophycidae</taxon>
        <taxon>Stephanodiscales</taxon>
        <taxon>Stephanodiscaceae</taxon>
        <taxon>Cyclotella</taxon>
    </lineage>
</organism>
<sequence length="670" mass="72126">MDALVAAPRKMGRACKDCHDDKSRCVFSSSGQSKCDRCMKQNRQCVPRISRQGERPSNPTSRNDRAKSPKLSALEVGAIKSQVQNPTGSIPLVSNTAGNVTTSARQVAATLSNGNPAAAWNGQLLTTPHLPSAAPSSALQALLMSQANNVNLNNGMVNQSVPAAPLANPTAFQDLLSGNNNQGVAGSLLALLQPSVHAPNPYMNQSFLNGGAPLFDQMAIAKLLDELRTQNASGLGVNPIAGLGGLIAPQGGIGLGGQQVSLPQHGIGFHAGTQQGTGDSFAAPRPAQQIVGLASPRLQSVSPKEQSRLKKKKKAHLLADMCDHEDTEVNGESGHHFVKTKKAKTGASSSAQDCQLTQAEQLKTPSWQYYLPLQPENVNTENGSSITDPEDIIAKHLVKIFANQGTDSTSIRHHFGLGALIREWITLALLRRDFDLLGKASDLALKFGMGMDSISGADKDDVKNCFTGCQMDGLLPILLKPAAVQEPCMLTPNLPASLLSYISHPSCSAFGELDVQNRWIMIRETTQGVTKFYCSPMFETNVFPWTSMSQLYREKCADVFAMIFPNDHYGGLLEYLARQIASHQTQAEASPVRVPSKIRLLGKTWGNGTPSIGNVRTLDIEMMFASVQTMDTHLCYLELFKPENAKSTATGYELDVPPTYAEAHKLGKKY</sequence>
<protein>
    <recommendedName>
        <fullName evidence="2">Zn(2)-C6 fungal-type domain-containing protein</fullName>
    </recommendedName>
</protein>
<dbReference type="CDD" id="cd00067">
    <property type="entry name" value="GAL4"/>
    <property type="match status" value="1"/>
</dbReference>
<dbReference type="InterPro" id="IPR002321">
    <property type="entry name" value="Cyt_c_II"/>
</dbReference>
<dbReference type="AlphaFoldDB" id="A0ABD3QA78"/>
<evidence type="ECO:0000259" key="2">
    <source>
        <dbReference type="PROSITE" id="PS00463"/>
    </source>
</evidence>
<dbReference type="Gene3D" id="4.10.240.10">
    <property type="entry name" value="Zn(2)-C6 fungal-type DNA-binding domain"/>
    <property type="match status" value="1"/>
</dbReference>
<evidence type="ECO:0000313" key="3">
    <source>
        <dbReference type="EMBL" id="KAL3797289.1"/>
    </source>
</evidence>
<feature type="region of interest" description="Disordered" evidence="1">
    <location>
        <begin position="49"/>
        <end position="71"/>
    </location>
</feature>
<feature type="domain" description="Zn(2)-C6 fungal-type" evidence="2">
    <location>
        <begin position="14"/>
        <end position="45"/>
    </location>
</feature>
<evidence type="ECO:0000256" key="1">
    <source>
        <dbReference type="SAM" id="MobiDB-lite"/>
    </source>
</evidence>
<dbReference type="PROSITE" id="PS00463">
    <property type="entry name" value="ZN2_CY6_FUNGAL_1"/>
    <property type="match status" value="1"/>
</dbReference>
<gene>
    <name evidence="3" type="ORF">ACHAWO_007980</name>
</gene>
<keyword evidence="4" id="KW-1185">Reference proteome</keyword>
<evidence type="ECO:0000313" key="4">
    <source>
        <dbReference type="Proteomes" id="UP001530400"/>
    </source>
</evidence>
<dbReference type="InterPro" id="IPR001138">
    <property type="entry name" value="Zn2Cys6_DnaBD"/>
</dbReference>
<dbReference type="Proteomes" id="UP001530400">
    <property type="component" value="Unassembled WGS sequence"/>
</dbReference>
<reference evidence="3 4" key="1">
    <citation type="submission" date="2024-10" db="EMBL/GenBank/DDBJ databases">
        <title>Updated reference genomes for cyclostephanoid diatoms.</title>
        <authorList>
            <person name="Roberts W.R."/>
            <person name="Alverson A.J."/>
        </authorList>
    </citation>
    <scope>NUCLEOTIDE SEQUENCE [LARGE SCALE GENOMIC DNA]</scope>
    <source>
        <strain evidence="3 4">AJA010-31</strain>
    </source>
</reference>
<dbReference type="InterPro" id="IPR036864">
    <property type="entry name" value="Zn2-C6_fun-type_DNA-bd_sf"/>
</dbReference>
<comment type="caution">
    <text evidence="3">The sequence shown here is derived from an EMBL/GenBank/DDBJ whole genome shotgun (WGS) entry which is preliminary data.</text>
</comment>